<keyword evidence="1" id="KW-1133">Transmembrane helix</keyword>
<keyword evidence="1" id="KW-0472">Membrane</keyword>
<keyword evidence="4" id="KW-1185">Reference proteome</keyword>
<evidence type="ECO:0000313" key="4">
    <source>
        <dbReference type="Proteomes" id="UP001439008"/>
    </source>
</evidence>
<feature type="domain" description="DSC E3 ubiquitin ligase complex subunit 3 C-terminal" evidence="2">
    <location>
        <begin position="4"/>
        <end position="53"/>
    </location>
</feature>
<keyword evidence="1" id="KW-0812">Transmembrane</keyword>
<sequence>MELGTASDFIFGFALGFFFGIVMILWTWNPASPRFQKFGIMLGVLAHVFINFMEEIGKEKNVDVSQAKEIIDNIQNSSGNSGGETSSV</sequence>
<dbReference type="Proteomes" id="UP001439008">
    <property type="component" value="Unassembled WGS sequence"/>
</dbReference>
<proteinExistence type="predicted"/>
<evidence type="ECO:0000259" key="2">
    <source>
        <dbReference type="Pfam" id="PF13373"/>
    </source>
</evidence>
<protein>
    <recommendedName>
        <fullName evidence="2">DSC E3 ubiquitin ligase complex subunit 3 C-terminal domain-containing protein</fullName>
    </recommendedName>
</protein>
<organism evidence="3 4">
    <name type="scientific">Bonamia ostreae</name>
    <dbReference type="NCBI Taxonomy" id="126728"/>
    <lineage>
        <taxon>Eukaryota</taxon>
        <taxon>Sar</taxon>
        <taxon>Rhizaria</taxon>
        <taxon>Endomyxa</taxon>
        <taxon>Ascetosporea</taxon>
        <taxon>Haplosporida</taxon>
        <taxon>Bonamia</taxon>
    </lineage>
</organism>
<accession>A0ABV2AWH4</accession>
<comment type="caution">
    <text evidence="3">The sequence shown here is derived from an EMBL/GenBank/DDBJ whole genome shotgun (WGS) entry which is preliminary data.</text>
</comment>
<evidence type="ECO:0000313" key="3">
    <source>
        <dbReference type="EMBL" id="MES1923588.1"/>
    </source>
</evidence>
<feature type="transmembrane region" description="Helical" evidence="1">
    <location>
        <begin position="9"/>
        <end position="29"/>
    </location>
</feature>
<dbReference type="EMBL" id="JBDODL010007009">
    <property type="protein sequence ID" value="MES1923588.1"/>
    <property type="molecule type" value="Genomic_DNA"/>
</dbReference>
<dbReference type="InterPro" id="IPR025390">
    <property type="entry name" value="Dsc3_C"/>
</dbReference>
<dbReference type="Pfam" id="PF13373">
    <property type="entry name" value="Dsc3_C"/>
    <property type="match status" value="1"/>
</dbReference>
<name>A0ABV2AWH4_9EUKA</name>
<evidence type="ECO:0000256" key="1">
    <source>
        <dbReference type="SAM" id="Phobius"/>
    </source>
</evidence>
<gene>
    <name evidence="3" type="ORF">MHBO_005184</name>
</gene>
<reference evidence="3 4" key="1">
    <citation type="journal article" date="2024" name="BMC Biol.">
        <title>Comparative genomics of Ascetosporea gives new insight into the evolutionary basis for animal parasitism in Rhizaria.</title>
        <authorList>
            <person name="Hiltunen Thoren M."/>
            <person name="Onut-Brannstrom I."/>
            <person name="Alfjorden A."/>
            <person name="Peckova H."/>
            <person name="Swords F."/>
            <person name="Hooper C."/>
            <person name="Holzer A.S."/>
            <person name="Bass D."/>
            <person name="Burki F."/>
        </authorList>
    </citation>
    <scope>NUCLEOTIDE SEQUENCE [LARGE SCALE GENOMIC DNA]</scope>
    <source>
        <strain evidence="3">20-A016</strain>
    </source>
</reference>